<reference evidence="2" key="2">
    <citation type="submission" date="2021-09" db="EMBL/GenBank/DDBJ databases">
        <authorList>
            <person name="Jia N."/>
            <person name="Wang J."/>
            <person name="Shi W."/>
            <person name="Du L."/>
            <person name="Sun Y."/>
            <person name="Zhan W."/>
            <person name="Jiang J."/>
            <person name="Wang Q."/>
            <person name="Zhang B."/>
            <person name="Ji P."/>
            <person name="Sakyi L.B."/>
            <person name="Cui X."/>
            <person name="Yuan T."/>
            <person name="Jiang B."/>
            <person name="Yang W."/>
            <person name="Lam T.T.-Y."/>
            <person name="Chang Q."/>
            <person name="Ding S."/>
            <person name="Wang X."/>
            <person name="Zhu J."/>
            <person name="Ruan X."/>
            <person name="Zhao L."/>
            <person name="Wei J."/>
            <person name="Que T."/>
            <person name="Du C."/>
            <person name="Cheng J."/>
            <person name="Dai P."/>
            <person name="Han X."/>
            <person name="Huang E."/>
            <person name="Gao Y."/>
            <person name="Liu J."/>
            <person name="Shao H."/>
            <person name="Ye R."/>
            <person name="Li L."/>
            <person name="Wei W."/>
            <person name="Wang X."/>
            <person name="Wang C."/>
            <person name="Huo Q."/>
            <person name="Li W."/>
            <person name="Guo W."/>
            <person name="Chen H."/>
            <person name="Chen S."/>
            <person name="Zhou L."/>
            <person name="Zhou L."/>
            <person name="Ni X."/>
            <person name="Tian J."/>
            <person name="Zhou Y."/>
            <person name="Sheng Y."/>
            <person name="Liu T."/>
            <person name="Pan Y."/>
            <person name="Xia L."/>
            <person name="Li J."/>
            <person name="Zhao F."/>
            <person name="Cao W."/>
        </authorList>
    </citation>
    <scope>NUCLEOTIDE SEQUENCE</scope>
    <source>
        <strain evidence="2">Rsan-2018</strain>
        <tissue evidence="2">Larvae</tissue>
    </source>
</reference>
<dbReference type="SUPFAM" id="SSF51905">
    <property type="entry name" value="FAD/NAD(P)-binding domain"/>
    <property type="match status" value="1"/>
</dbReference>
<dbReference type="InterPro" id="IPR002937">
    <property type="entry name" value="Amino_oxidase"/>
</dbReference>
<gene>
    <name evidence="2" type="ORF">HPB52_001659</name>
</gene>
<dbReference type="GO" id="GO:0016491">
    <property type="term" value="F:oxidoreductase activity"/>
    <property type="evidence" value="ECO:0007669"/>
    <property type="project" value="InterPro"/>
</dbReference>
<comment type="caution">
    <text evidence="2">The sequence shown here is derived from an EMBL/GenBank/DDBJ whole genome shotgun (WGS) entry which is preliminary data.</text>
</comment>
<feature type="domain" description="Amine oxidase" evidence="1">
    <location>
        <begin position="83"/>
        <end position="206"/>
    </location>
</feature>
<dbReference type="PANTHER" id="PTHR10742:SF410">
    <property type="entry name" value="LYSINE-SPECIFIC HISTONE DEMETHYLASE 2"/>
    <property type="match status" value="1"/>
</dbReference>
<name>A0A9D4Q472_RHISA</name>
<evidence type="ECO:0000313" key="2">
    <source>
        <dbReference type="EMBL" id="KAH7967699.1"/>
    </source>
</evidence>
<proteinExistence type="predicted"/>
<dbReference type="SUPFAM" id="SSF54373">
    <property type="entry name" value="FAD-linked reductases, C-terminal domain"/>
    <property type="match status" value="1"/>
</dbReference>
<dbReference type="VEuPathDB" id="VectorBase:RSAN_048800"/>
<feature type="domain" description="Amine oxidase" evidence="1">
    <location>
        <begin position="207"/>
        <end position="282"/>
    </location>
</feature>
<dbReference type="Gene3D" id="3.50.50.60">
    <property type="entry name" value="FAD/NAD(P)-binding domain"/>
    <property type="match status" value="1"/>
</dbReference>
<dbReference type="InterPro" id="IPR050281">
    <property type="entry name" value="Flavin_monoamine_oxidase"/>
</dbReference>
<dbReference type="EMBL" id="JABSTV010001248">
    <property type="protein sequence ID" value="KAH7967699.1"/>
    <property type="molecule type" value="Genomic_DNA"/>
</dbReference>
<keyword evidence="3" id="KW-1185">Reference proteome</keyword>
<organism evidence="2 3">
    <name type="scientific">Rhipicephalus sanguineus</name>
    <name type="common">Brown dog tick</name>
    <name type="synonym">Ixodes sanguineus</name>
    <dbReference type="NCBI Taxonomy" id="34632"/>
    <lineage>
        <taxon>Eukaryota</taxon>
        <taxon>Metazoa</taxon>
        <taxon>Ecdysozoa</taxon>
        <taxon>Arthropoda</taxon>
        <taxon>Chelicerata</taxon>
        <taxon>Arachnida</taxon>
        <taxon>Acari</taxon>
        <taxon>Parasitiformes</taxon>
        <taxon>Ixodida</taxon>
        <taxon>Ixodoidea</taxon>
        <taxon>Ixodidae</taxon>
        <taxon>Rhipicephalinae</taxon>
        <taxon>Rhipicephalus</taxon>
        <taxon>Rhipicephalus</taxon>
    </lineage>
</organism>
<protein>
    <recommendedName>
        <fullName evidence="1">Amine oxidase domain-containing protein</fullName>
    </recommendedName>
</protein>
<accession>A0A9D4Q472</accession>
<dbReference type="PANTHER" id="PTHR10742">
    <property type="entry name" value="FLAVIN MONOAMINE OXIDASE"/>
    <property type="match status" value="1"/>
</dbReference>
<evidence type="ECO:0000259" key="1">
    <source>
        <dbReference type="Pfam" id="PF01593"/>
    </source>
</evidence>
<reference evidence="2" key="1">
    <citation type="journal article" date="2020" name="Cell">
        <title>Large-Scale Comparative Analyses of Tick Genomes Elucidate Their Genetic Diversity and Vector Capacities.</title>
        <authorList>
            <consortium name="Tick Genome and Microbiome Consortium (TIGMIC)"/>
            <person name="Jia N."/>
            <person name="Wang J."/>
            <person name="Shi W."/>
            <person name="Du L."/>
            <person name="Sun Y."/>
            <person name="Zhan W."/>
            <person name="Jiang J.F."/>
            <person name="Wang Q."/>
            <person name="Zhang B."/>
            <person name="Ji P."/>
            <person name="Bell-Sakyi L."/>
            <person name="Cui X.M."/>
            <person name="Yuan T.T."/>
            <person name="Jiang B.G."/>
            <person name="Yang W.F."/>
            <person name="Lam T.T."/>
            <person name="Chang Q.C."/>
            <person name="Ding S.J."/>
            <person name="Wang X.J."/>
            <person name="Zhu J.G."/>
            <person name="Ruan X.D."/>
            <person name="Zhao L."/>
            <person name="Wei J.T."/>
            <person name="Ye R.Z."/>
            <person name="Que T.C."/>
            <person name="Du C.H."/>
            <person name="Zhou Y.H."/>
            <person name="Cheng J.X."/>
            <person name="Dai P.F."/>
            <person name="Guo W.B."/>
            <person name="Han X.H."/>
            <person name="Huang E.J."/>
            <person name="Li L.F."/>
            <person name="Wei W."/>
            <person name="Gao Y.C."/>
            <person name="Liu J.Z."/>
            <person name="Shao H.Z."/>
            <person name="Wang X."/>
            <person name="Wang C.C."/>
            <person name="Yang T.C."/>
            <person name="Huo Q.B."/>
            <person name="Li W."/>
            <person name="Chen H.Y."/>
            <person name="Chen S.E."/>
            <person name="Zhou L.G."/>
            <person name="Ni X.B."/>
            <person name="Tian J.H."/>
            <person name="Sheng Y."/>
            <person name="Liu T."/>
            <person name="Pan Y.S."/>
            <person name="Xia L.Y."/>
            <person name="Li J."/>
            <person name="Zhao F."/>
            <person name="Cao W.C."/>
        </authorList>
    </citation>
    <scope>NUCLEOTIDE SEQUENCE</scope>
    <source>
        <strain evidence="2">Rsan-2018</strain>
    </source>
</reference>
<dbReference type="Pfam" id="PF01593">
    <property type="entry name" value="Amino_oxidase"/>
    <property type="match status" value="2"/>
</dbReference>
<dbReference type="Proteomes" id="UP000821837">
    <property type="component" value="Unassembled WGS sequence"/>
</dbReference>
<dbReference type="InterPro" id="IPR036188">
    <property type="entry name" value="FAD/NAD-bd_sf"/>
</dbReference>
<dbReference type="AlphaFoldDB" id="A0A9D4Q472"/>
<evidence type="ECO:0000313" key="3">
    <source>
        <dbReference type="Proteomes" id="UP000821837"/>
    </source>
</evidence>
<sequence length="297" mass="33011">MIQRKTTNANPDVDFAARITRPETENVTPIVPVDAVVQEESNVLQFHIGNLEYACGAHLREVSALQWDQNERFPQFSGQHALVTAIEYGSEEGGVRVLTEQSGAKNSSDEEEEGKFSADFALVTVPLTILQRQEISFSPPLPKDKTDALKDLGAGVIEKVALKFTRPFWSAEVRSADFFGHVPSSPEQRGLFSVFFDLSPRTQPKKQVPDPKGYSVTHWRDSPYSRMVYSYMRCGGSGDAYTTLAEPLADRLFFAGEGTSRMFPQTVSGAYMSGLREAWNILCRLPLGLEPDLLLDI</sequence>